<dbReference type="InterPro" id="IPR017871">
    <property type="entry name" value="ABC_transporter-like_CS"/>
</dbReference>
<organism evidence="5 6">
    <name type="scientific">Lawsonella clevelandensis</name>
    <dbReference type="NCBI Taxonomy" id="1528099"/>
    <lineage>
        <taxon>Bacteria</taxon>
        <taxon>Bacillati</taxon>
        <taxon>Actinomycetota</taxon>
        <taxon>Actinomycetes</taxon>
        <taxon>Mycobacteriales</taxon>
        <taxon>Lawsonellaceae</taxon>
        <taxon>Lawsonella</taxon>
    </lineage>
</organism>
<keyword evidence="2" id="KW-0547">Nucleotide-binding</keyword>
<dbReference type="InterPro" id="IPR003439">
    <property type="entry name" value="ABC_transporter-like_ATP-bd"/>
</dbReference>
<dbReference type="GO" id="GO:0005524">
    <property type="term" value="F:ATP binding"/>
    <property type="evidence" value="ECO:0007669"/>
    <property type="project" value="UniProtKB-KW"/>
</dbReference>
<dbReference type="GO" id="GO:0016887">
    <property type="term" value="F:ATP hydrolysis activity"/>
    <property type="evidence" value="ECO:0007669"/>
    <property type="project" value="InterPro"/>
</dbReference>
<reference evidence="5 6" key="1">
    <citation type="submission" date="2017-08" db="EMBL/GenBank/DDBJ databases">
        <title>Infants hospitalized years apart are colonized by the same room-sourced microbial strains.</title>
        <authorList>
            <person name="Brooks B."/>
            <person name="Olm M.R."/>
            <person name="Firek B.A."/>
            <person name="Baker R."/>
            <person name="Thomas B.C."/>
            <person name="Morowitz M.J."/>
            <person name="Banfield J.F."/>
        </authorList>
    </citation>
    <scope>NUCLEOTIDE SEQUENCE [LARGE SCALE GENOMIC DNA]</scope>
    <source>
        <strain evidence="5">S2_006_000_R1_57</strain>
    </source>
</reference>
<keyword evidence="3 5" id="KW-0067">ATP-binding</keyword>
<gene>
    <name evidence="5" type="ORF">DI579_04020</name>
</gene>
<evidence type="ECO:0000256" key="2">
    <source>
        <dbReference type="ARBA" id="ARBA00022741"/>
    </source>
</evidence>
<evidence type="ECO:0000313" key="5">
    <source>
        <dbReference type="EMBL" id="PZP89074.1"/>
    </source>
</evidence>
<dbReference type="InterPro" id="IPR027417">
    <property type="entry name" value="P-loop_NTPase"/>
</dbReference>
<dbReference type="PROSITE" id="PS00211">
    <property type="entry name" value="ABC_TRANSPORTER_1"/>
    <property type="match status" value="1"/>
</dbReference>
<protein>
    <submittedName>
        <fullName evidence="5">ABC transporter ATP-binding protein</fullName>
    </submittedName>
</protein>
<evidence type="ECO:0000256" key="3">
    <source>
        <dbReference type="ARBA" id="ARBA00022840"/>
    </source>
</evidence>
<dbReference type="InterPro" id="IPR050153">
    <property type="entry name" value="Metal_Ion_Import_ABC"/>
</dbReference>
<proteinExistence type="predicted"/>
<comment type="caution">
    <text evidence="5">The sequence shown here is derived from an EMBL/GenBank/DDBJ whole genome shotgun (WGS) entry which is preliminary data.</text>
</comment>
<keyword evidence="1" id="KW-0813">Transport</keyword>
<evidence type="ECO:0000256" key="1">
    <source>
        <dbReference type="ARBA" id="ARBA00022448"/>
    </source>
</evidence>
<sequence length="267" mass="28596">MTFADTRTPALEFNNASFTYGGPPVLTGVTGTLYPGEALALIGPNGSGKTTLLCGILRTVTVTGTMKILGGPVTKVRKGAIGYVPQVADLDPTFPVTVRQVVEMGLYGEVGWLGRITGERRKRVDQALDRVDMLGRAGRRFGDLSGGQKQRVLLARSIVARPKLILLDEPFNGLDEPNRLKLLDLIHSVKAEGVAVVVSTHDIVLAQETCEKVLLLANRQIGFGPKEEILVPELIAEAYGGHVPEEYHAFADSAKPKKTSAEAVSNG</sequence>
<dbReference type="CDD" id="cd03235">
    <property type="entry name" value="ABC_Metallic_Cations"/>
    <property type="match status" value="1"/>
</dbReference>
<dbReference type="SUPFAM" id="SSF52540">
    <property type="entry name" value="P-loop containing nucleoside triphosphate hydrolases"/>
    <property type="match status" value="1"/>
</dbReference>
<dbReference type="AlphaFoldDB" id="A0A2W5IFC5"/>
<dbReference type="EMBL" id="QFOZ01000004">
    <property type="protein sequence ID" value="PZP89074.1"/>
    <property type="molecule type" value="Genomic_DNA"/>
</dbReference>
<dbReference type="Proteomes" id="UP000248606">
    <property type="component" value="Unassembled WGS sequence"/>
</dbReference>
<evidence type="ECO:0000313" key="6">
    <source>
        <dbReference type="Proteomes" id="UP000248606"/>
    </source>
</evidence>
<accession>A0A2W5IFC5</accession>
<feature type="domain" description="ABC transporter" evidence="4">
    <location>
        <begin position="11"/>
        <end position="243"/>
    </location>
</feature>
<evidence type="ECO:0000259" key="4">
    <source>
        <dbReference type="PROSITE" id="PS50893"/>
    </source>
</evidence>
<dbReference type="InterPro" id="IPR003593">
    <property type="entry name" value="AAA+_ATPase"/>
</dbReference>
<dbReference type="SMART" id="SM00382">
    <property type="entry name" value="AAA"/>
    <property type="match status" value="1"/>
</dbReference>
<dbReference type="RefSeq" id="WP_303678750.1">
    <property type="nucleotide sequence ID" value="NZ_CAKZIO010000004.1"/>
</dbReference>
<dbReference type="PANTHER" id="PTHR42734">
    <property type="entry name" value="METAL TRANSPORT SYSTEM ATP-BINDING PROTEIN TM_0124-RELATED"/>
    <property type="match status" value="1"/>
</dbReference>
<dbReference type="Pfam" id="PF00005">
    <property type="entry name" value="ABC_tran"/>
    <property type="match status" value="1"/>
</dbReference>
<dbReference type="Gene3D" id="3.40.50.300">
    <property type="entry name" value="P-loop containing nucleotide triphosphate hydrolases"/>
    <property type="match status" value="1"/>
</dbReference>
<name>A0A2W5IFC5_9ACTN</name>
<dbReference type="PROSITE" id="PS50893">
    <property type="entry name" value="ABC_TRANSPORTER_2"/>
    <property type="match status" value="1"/>
</dbReference>